<gene>
    <name evidence="1" type="ORF">ANIA_11608</name>
</gene>
<dbReference type="RefSeq" id="XP_050468085.1">
    <property type="nucleotide sequence ID" value="XM_050612133.1"/>
</dbReference>
<name>C8VEB6_EMENI</name>
<dbReference type="HOGENOM" id="CLU_3087213_0_0_1"/>
<dbReference type="InParanoid" id="C8VEB6"/>
<protein>
    <submittedName>
        <fullName evidence="1">Uncharacterized protein</fullName>
    </submittedName>
</protein>
<dbReference type="AlphaFoldDB" id="C8VEB6"/>
<proteinExistence type="predicted"/>
<evidence type="ECO:0000313" key="1">
    <source>
        <dbReference type="EMBL" id="CBF80493.1"/>
    </source>
</evidence>
<reference evidence="2" key="1">
    <citation type="journal article" date="2005" name="Nature">
        <title>Sequencing of Aspergillus nidulans and comparative analysis with A. fumigatus and A. oryzae.</title>
        <authorList>
            <person name="Galagan J.E."/>
            <person name="Calvo S.E."/>
            <person name="Cuomo C."/>
            <person name="Ma L.J."/>
            <person name="Wortman J.R."/>
            <person name="Batzoglou S."/>
            <person name="Lee S.I."/>
            <person name="Basturkmen M."/>
            <person name="Spevak C.C."/>
            <person name="Clutterbuck J."/>
            <person name="Kapitonov V."/>
            <person name="Jurka J."/>
            <person name="Scazzocchio C."/>
            <person name="Farman M."/>
            <person name="Butler J."/>
            <person name="Purcell S."/>
            <person name="Harris S."/>
            <person name="Braus G.H."/>
            <person name="Draht O."/>
            <person name="Busch S."/>
            <person name="D'Enfert C."/>
            <person name="Bouchier C."/>
            <person name="Goldman G.H."/>
            <person name="Bell-Pedersen D."/>
            <person name="Griffiths-Jones S."/>
            <person name="Doonan J.H."/>
            <person name="Yu J."/>
            <person name="Vienken K."/>
            <person name="Pain A."/>
            <person name="Freitag M."/>
            <person name="Selker E.U."/>
            <person name="Archer D.B."/>
            <person name="Penalva M.A."/>
            <person name="Oakley B.R."/>
            <person name="Momany M."/>
            <person name="Tanaka T."/>
            <person name="Kumagai T."/>
            <person name="Asai K."/>
            <person name="Machida M."/>
            <person name="Nierman W.C."/>
            <person name="Denning D.W."/>
            <person name="Caddick M."/>
            <person name="Hynes M."/>
            <person name="Paoletti M."/>
            <person name="Fischer R."/>
            <person name="Miller B."/>
            <person name="Dyer P."/>
            <person name="Sachs M.S."/>
            <person name="Osmani S.A."/>
            <person name="Birren B.W."/>
        </authorList>
    </citation>
    <scope>NUCLEOTIDE SEQUENCE [LARGE SCALE GENOMIC DNA]</scope>
    <source>
        <strain evidence="2">FGSC A4 / ATCC 38163 / CBS 112.46 / NRRL 194 / M139</strain>
    </source>
</reference>
<keyword evidence="2" id="KW-1185">Reference proteome</keyword>
<organism evidence="1 2">
    <name type="scientific">Emericella nidulans (strain FGSC A4 / ATCC 38163 / CBS 112.46 / NRRL 194 / M139)</name>
    <name type="common">Aspergillus nidulans</name>
    <dbReference type="NCBI Taxonomy" id="227321"/>
    <lineage>
        <taxon>Eukaryota</taxon>
        <taxon>Fungi</taxon>
        <taxon>Dikarya</taxon>
        <taxon>Ascomycota</taxon>
        <taxon>Pezizomycotina</taxon>
        <taxon>Eurotiomycetes</taxon>
        <taxon>Eurotiomycetidae</taxon>
        <taxon>Eurotiales</taxon>
        <taxon>Aspergillaceae</taxon>
        <taxon>Aspergillus</taxon>
        <taxon>Aspergillus subgen. Nidulantes</taxon>
    </lineage>
</organism>
<accession>C8VEB6</accession>
<evidence type="ECO:0000313" key="2">
    <source>
        <dbReference type="Proteomes" id="UP000000560"/>
    </source>
</evidence>
<dbReference type="Proteomes" id="UP000000560">
    <property type="component" value="Chromosome V"/>
</dbReference>
<dbReference type="KEGG" id="ani:ANIA_11608"/>
<sequence>MPIKSLTRHQKQPWKASTAYYIVCTRQGCLLTVEIHHHSKYKGVYSLQSCNS</sequence>
<dbReference type="EMBL" id="BN001305">
    <property type="protein sequence ID" value="CBF80493.1"/>
    <property type="molecule type" value="Genomic_DNA"/>
</dbReference>
<reference evidence="2" key="2">
    <citation type="journal article" date="2009" name="Fungal Genet. Biol.">
        <title>The 2008 update of the Aspergillus nidulans genome annotation: a community effort.</title>
        <authorList>
            <person name="Wortman J.R."/>
            <person name="Gilsenan J.M."/>
            <person name="Joardar V."/>
            <person name="Deegan J."/>
            <person name="Clutterbuck J."/>
            <person name="Andersen M.R."/>
            <person name="Archer D."/>
            <person name="Bencina M."/>
            <person name="Braus G."/>
            <person name="Coutinho P."/>
            <person name="von Dohren H."/>
            <person name="Doonan J."/>
            <person name="Driessen A.J."/>
            <person name="Durek P."/>
            <person name="Espeso E."/>
            <person name="Fekete E."/>
            <person name="Flipphi M."/>
            <person name="Estrada C.G."/>
            <person name="Geysens S."/>
            <person name="Goldman G."/>
            <person name="de Groot P.W."/>
            <person name="Hansen K."/>
            <person name="Harris S.D."/>
            <person name="Heinekamp T."/>
            <person name="Helmstaedt K."/>
            <person name="Henrissat B."/>
            <person name="Hofmann G."/>
            <person name="Homan T."/>
            <person name="Horio T."/>
            <person name="Horiuchi H."/>
            <person name="James S."/>
            <person name="Jones M."/>
            <person name="Karaffa L."/>
            <person name="Karanyi Z."/>
            <person name="Kato M."/>
            <person name="Keller N."/>
            <person name="Kelly D.E."/>
            <person name="Kiel J.A."/>
            <person name="Kim J.M."/>
            <person name="van der Klei I.J."/>
            <person name="Klis F.M."/>
            <person name="Kovalchuk A."/>
            <person name="Krasevec N."/>
            <person name="Kubicek C.P."/>
            <person name="Liu B."/>
            <person name="Maccabe A."/>
            <person name="Meyer V."/>
            <person name="Mirabito P."/>
            <person name="Miskei M."/>
            <person name="Mos M."/>
            <person name="Mullins J."/>
            <person name="Nelson D.R."/>
            <person name="Nielsen J."/>
            <person name="Oakley B.R."/>
            <person name="Osmani S.A."/>
            <person name="Pakula T."/>
            <person name="Paszewski A."/>
            <person name="Paulsen I."/>
            <person name="Pilsyk S."/>
            <person name="Pocsi I."/>
            <person name="Punt P.J."/>
            <person name="Ram A.F."/>
            <person name="Ren Q."/>
            <person name="Robellet X."/>
            <person name="Robson G."/>
            <person name="Seiboth B."/>
            <person name="van Solingen P."/>
            <person name="Specht T."/>
            <person name="Sun J."/>
            <person name="Taheri-Talesh N."/>
            <person name="Takeshita N."/>
            <person name="Ussery D."/>
            <person name="vanKuyk P.A."/>
            <person name="Visser H."/>
            <person name="van de Vondervoort P.J."/>
            <person name="de Vries R.P."/>
            <person name="Walton J."/>
            <person name="Xiang X."/>
            <person name="Xiong Y."/>
            <person name="Zeng A.P."/>
            <person name="Brandt B.W."/>
            <person name="Cornell M.J."/>
            <person name="van den Hondel C.A."/>
            <person name="Visser J."/>
            <person name="Oliver S.G."/>
            <person name="Turner G."/>
        </authorList>
    </citation>
    <scope>GENOME REANNOTATION</scope>
    <source>
        <strain evidence="2">FGSC A4 / ATCC 38163 / CBS 112.46 / NRRL 194 / M139</strain>
    </source>
</reference>
<dbReference type="GeneID" id="74897169"/>